<feature type="binding site" description="in other chain" evidence="14">
    <location>
        <begin position="206"/>
        <end position="208"/>
    </location>
    <ligand>
        <name>substrate</name>
        <note>ligand shared between dimeric partners</note>
    </ligand>
</feature>
<dbReference type="STRING" id="535722.E4V5T3"/>
<dbReference type="InterPro" id="IPR035966">
    <property type="entry name" value="PKF_sf"/>
</dbReference>
<keyword evidence="9 14" id="KW-0418">Kinase</keyword>
<keyword evidence="6 14" id="KW-0808">Transferase</keyword>
<feature type="binding site" description="in other chain" evidence="14">
    <location>
        <begin position="296"/>
        <end position="299"/>
    </location>
    <ligand>
        <name>substrate</name>
        <note>ligand shared between dimeric partners</note>
    </ligand>
</feature>
<dbReference type="InterPro" id="IPR015912">
    <property type="entry name" value="Phosphofructokinase_CS"/>
</dbReference>
<dbReference type="GO" id="GO:0005739">
    <property type="term" value="C:mitochondrion"/>
    <property type="evidence" value="ECO:0007669"/>
    <property type="project" value="EnsemblFungi"/>
</dbReference>
<feature type="binding site" evidence="14">
    <location>
        <position position="574"/>
    </location>
    <ligand>
        <name>beta-D-fructose 2,6-bisphosphate</name>
        <dbReference type="ChEBI" id="CHEBI:58579"/>
        <note>allosteric activator; ligand shared between dimeric partners</note>
    </ligand>
</feature>
<feature type="binding site" description="in other chain" evidence="14">
    <location>
        <begin position="581"/>
        <end position="583"/>
    </location>
    <ligand>
        <name>beta-D-fructose 2,6-bisphosphate</name>
        <dbReference type="ChEBI" id="CHEBI:58579"/>
        <note>allosteric activator; ligand shared between dimeric partners</note>
    </ligand>
</feature>
<reference evidence="18" key="1">
    <citation type="journal article" date="2012" name="MBio">
        <title>Comparative genome analysis of Trichophyton rubrum and related dermatophytes reveals candidate genes involved in infection.</title>
        <authorList>
            <person name="Martinez D.A."/>
            <person name="Oliver B.G."/>
            <person name="Graeser Y."/>
            <person name="Goldberg J.M."/>
            <person name="Li W."/>
            <person name="Martinez-Rossi N.M."/>
            <person name="Monod M."/>
            <person name="Shelest E."/>
            <person name="Barton R.C."/>
            <person name="Birch E."/>
            <person name="Brakhage A.A."/>
            <person name="Chen Z."/>
            <person name="Gurr S.J."/>
            <person name="Heiman D."/>
            <person name="Heitman J."/>
            <person name="Kosti I."/>
            <person name="Rossi A."/>
            <person name="Saif S."/>
            <person name="Samalova M."/>
            <person name="Saunders C.W."/>
            <person name="Shea T."/>
            <person name="Summerbell R.C."/>
            <person name="Xu J."/>
            <person name="Young S."/>
            <person name="Zeng Q."/>
            <person name="Birren B.W."/>
            <person name="Cuomo C.A."/>
            <person name="White T.C."/>
        </authorList>
    </citation>
    <scope>NUCLEOTIDE SEQUENCE [LARGE SCALE GENOMIC DNA]</scope>
    <source>
        <strain evidence="18">ATCC MYA-4604 / CBS 118893</strain>
    </source>
</reference>
<evidence type="ECO:0000256" key="4">
    <source>
        <dbReference type="ARBA" id="ARBA00022490"/>
    </source>
</evidence>
<feature type="region of interest" description="C-terminal regulatory PFK domain 2" evidence="14">
    <location>
        <begin position="403"/>
        <end position="778"/>
    </location>
</feature>
<keyword evidence="7 14" id="KW-0479">Metal-binding</keyword>
<dbReference type="InterPro" id="IPR000023">
    <property type="entry name" value="Phosphofructokinase_dom"/>
</dbReference>
<dbReference type="AlphaFoldDB" id="E4V5T3"/>
<dbReference type="EMBL" id="DS989830">
    <property type="protein sequence ID" value="EFR05458.1"/>
    <property type="molecule type" value="Genomic_DNA"/>
</dbReference>
<dbReference type="GO" id="GO:0007035">
    <property type="term" value="P:vacuolar acidification"/>
    <property type="evidence" value="ECO:0007669"/>
    <property type="project" value="EnsemblFungi"/>
</dbReference>
<dbReference type="GO" id="GO:0003872">
    <property type="term" value="F:6-phosphofructokinase activity"/>
    <property type="evidence" value="ECO:0007669"/>
    <property type="project" value="UniProtKB-UniRule"/>
</dbReference>
<comment type="activity regulation">
    <text evidence="14">Allosterically activated by ADP, AMP, or fructose 2,6-bisphosphate, and allosterically inhibited by ATP or citrate.</text>
</comment>
<evidence type="ECO:0000256" key="1">
    <source>
        <dbReference type="ARBA" id="ARBA00001946"/>
    </source>
</evidence>
<keyword evidence="10 14" id="KW-0067">ATP-binding</keyword>
<comment type="subcellular location">
    <subcellularLocation>
        <location evidence="2 14">Cytoplasm</location>
    </subcellularLocation>
</comment>
<evidence type="ECO:0000256" key="2">
    <source>
        <dbReference type="ARBA" id="ARBA00004496"/>
    </source>
</evidence>
<feature type="binding site" description="in other chain" evidence="14">
    <location>
        <begin position="536"/>
        <end position="540"/>
    </location>
    <ligand>
        <name>beta-D-fructose 2,6-bisphosphate</name>
        <dbReference type="ChEBI" id="CHEBI:58579"/>
        <note>allosteric activator; ligand shared between dimeric partners</note>
    </ligand>
</feature>
<feature type="region of interest" description="Interdomain linker" evidence="14">
    <location>
        <begin position="389"/>
        <end position="402"/>
    </location>
</feature>
<feature type="binding site" description="in other chain" evidence="14">
    <location>
        <position position="262"/>
    </location>
    <ligand>
        <name>substrate</name>
        <note>ligand shared between dimeric partners</note>
    </ligand>
</feature>
<sequence>MAAPTPVAAPAKQRRIAVLTSGGDAPGMNGAVRAVIRMSIHCGCEAYAVHEGYDGLVQGGDYFKRMYWEDVRGWLSRGGTLIGSARCKSFRDREGRLKAAKNMVTRGIDALIVCGGDGSLTGADIFRSEWPGLLEELVEKGELTLEQVEPFKSLNIVGLVGSIDNDMSLTDATIGCYSSLHRICEAVDEVFDTASSHQRGFVIEVMGRHCGWLALMAAISTGADWLFIPEMPPRDGWEDDMCDIITQNRRRGKRRTIVIIAEGAQDSNLEKITSNKVKDILSDRLQLDTRVTVLGHTQRGGAACAYDRWLATLQGIEAVKAVLEAKPGSPSPMITIRENKIERTSLIEAVRVTKSVSESIAKKDFATAMALRDSEFMALHRAYINTTTPHHPKLLLPEAKRMRIAIIHVGAPAGGMNPATRGAVAYCLARGHTPIGIYNGFPGLCRHHDDKPLGSVREVKWLESDSWVNEGGSEIGTNRGLPSEDMETTAKCFELYKFDALFVIGGFEAFTAVSQLRKARKDYDAFKIPIVQLPATISNNVPGTEYSLGSDTCLNTLVNFCDVIRQSASSSRRRVFVIETQGGRSGYIATMAGLSVGAYAVYIPEEGININMLAHDIENLRQSFATDRGANHAGKIILRNERASATYTTQVIADMIKEEAKGRFESRSAVPGHFQQGGKPSPMDRIRALRMSLKCIQHFEEYAGKSRDEIAADDMSTVVIGIRGSEVVFTPLGGKYGLEETDTDWEHRRPKNEFWLSLRGMVDTLSGRPNGNQKMNDA</sequence>
<gene>
    <name evidence="17" type="ORF">MGYG_08471</name>
</gene>
<evidence type="ECO:0000256" key="10">
    <source>
        <dbReference type="ARBA" id="ARBA00022840"/>
    </source>
</evidence>
<dbReference type="GO" id="GO:0046961">
    <property type="term" value="F:proton-transporting ATPase activity, rotational mechanism"/>
    <property type="evidence" value="ECO:0007669"/>
    <property type="project" value="EnsemblFungi"/>
</dbReference>
<feature type="binding site" evidence="14">
    <location>
        <position position="667"/>
    </location>
    <ligand>
        <name>beta-D-fructose 2,6-bisphosphate</name>
        <dbReference type="ChEBI" id="CHEBI:58579"/>
        <note>allosteric activator; ligand shared between dimeric partners</note>
    </ligand>
</feature>
<dbReference type="GO" id="GO:0070095">
    <property type="term" value="F:fructose-6-phosphate binding"/>
    <property type="evidence" value="ECO:0007669"/>
    <property type="project" value="EnsemblFungi"/>
</dbReference>
<dbReference type="InterPro" id="IPR009161">
    <property type="entry name" value="6-Pfructokinase_euk"/>
</dbReference>
<evidence type="ECO:0000313" key="17">
    <source>
        <dbReference type="EMBL" id="EFR05458.1"/>
    </source>
</evidence>
<comment type="similarity">
    <text evidence="14">Belongs to the phosphofructokinase type A (PFKA) family. ATP-dependent PFK group I subfamily. Eukaryotic two domain clade 'E' sub-subfamily.</text>
</comment>
<dbReference type="EC" id="2.7.1.11" evidence="14"/>
<evidence type="ECO:0000256" key="15">
    <source>
        <dbReference type="PIRNR" id="PIRNR000533"/>
    </source>
</evidence>
<dbReference type="PROSITE" id="PS00433">
    <property type="entry name" value="PHOSPHOFRUCTOKINASE"/>
    <property type="match status" value="2"/>
</dbReference>
<dbReference type="PRINTS" id="PR00476">
    <property type="entry name" value="PHFRCTKINASE"/>
</dbReference>
<dbReference type="GO" id="GO:0048029">
    <property type="term" value="F:monosaccharide binding"/>
    <property type="evidence" value="ECO:0007669"/>
    <property type="project" value="TreeGrafter"/>
</dbReference>
<dbReference type="GO" id="GO:0006002">
    <property type="term" value="P:fructose 6-phosphate metabolic process"/>
    <property type="evidence" value="ECO:0007669"/>
    <property type="project" value="EnsemblFungi"/>
</dbReference>
<feature type="region of interest" description="N-terminal catalytic PFK domain 1" evidence="14">
    <location>
        <begin position="1"/>
        <end position="388"/>
    </location>
</feature>
<dbReference type="GO" id="GO:0003729">
    <property type="term" value="F:mRNA binding"/>
    <property type="evidence" value="ECO:0007669"/>
    <property type="project" value="EnsemblFungi"/>
</dbReference>
<evidence type="ECO:0000256" key="5">
    <source>
        <dbReference type="ARBA" id="ARBA00022533"/>
    </source>
</evidence>
<comment type="cofactor">
    <cofactor evidence="1 14">
        <name>Mg(2+)</name>
        <dbReference type="ChEBI" id="CHEBI:18420"/>
    </cofactor>
</comment>
<dbReference type="InterPro" id="IPR022953">
    <property type="entry name" value="ATP_PFK"/>
</dbReference>
<dbReference type="FunCoup" id="E4V5T3">
    <property type="interactions" value="814"/>
</dbReference>
<feature type="binding site" description="in other chain" evidence="14">
    <location>
        <position position="748"/>
    </location>
    <ligand>
        <name>beta-D-fructose 2,6-bisphosphate</name>
        <dbReference type="ChEBI" id="CHEBI:58579"/>
        <note>allosteric activator; ligand shared between dimeric partners</note>
    </ligand>
</feature>
<dbReference type="HAMAP" id="MF_03184">
    <property type="entry name" value="Phosphofructokinase_I_E"/>
    <property type="match status" value="1"/>
</dbReference>
<dbReference type="Proteomes" id="UP000002669">
    <property type="component" value="Unassembled WGS sequence"/>
</dbReference>
<feature type="binding site" description="in other chain" evidence="14">
    <location>
        <begin position="162"/>
        <end position="164"/>
    </location>
    <ligand>
        <name>substrate</name>
        <note>ligand shared between dimeric partners</note>
    </ligand>
</feature>
<dbReference type="PANTHER" id="PTHR13697:SF4">
    <property type="entry name" value="ATP-DEPENDENT 6-PHOSPHOFRUCTOKINASE"/>
    <property type="match status" value="1"/>
</dbReference>
<feature type="domain" description="Phosphofructokinase" evidence="16">
    <location>
        <begin position="403"/>
        <end position="698"/>
    </location>
</feature>
<comment type="function">
    <text evidence="14">Catalyzes the phosphorylation of D-fructose 6-phosphate to fructose 1,6-bisphosphate by ATP, the first committing step of glycolysis.</text>
</comment>
<dbReference type="VEuPathDB" id="FungiDB:MGYG_08471"/>
<dbReference type="Gene3D" id="3.40.50.450">
    <property type="match status" value="2"/>
</dbReference>
<dbReference type="FunFam" id="3.40.50.460:FF:000007">
    <property type="entry name" value="ATP-dependent 6-phosphofructokinase"/>
    <property type="match status" value="1"/>
</dbReference>
<feature type="domain" description="Phosphofructokinase" evidence="16">
    <location>
        <begin position="15"/>
        <end position="322"/>
    </location>
</feature>
<feature type="binding site" evidence="14">
    <location>
        <position position="23"/>
    </location>
    <ligand>
        <name>ATP</name>
        <dbReference type="ChEBI" id="CHEBI:30616"/>
    </ligand>
</feature>
<protein>
    <recommendedName>
        <fullName evidence="14">ATP-dependent 6-phosphofructokinase</fullName>
        <shortName evidence="14">ATP-PFK</shortName>
        <shortName evidence="14">Phosphofructokinase</shortName>
        <ecNumber evidence="14">2.7.1.11</ecNumber>
    </recommendedName>
    <alternativeName>
        <fullName evidence="14">Phosphohexokinase</fullName>
    </alternativeName>
</protein>
<dbReference type="OMA" id="EWQDQMC"/>
<evidence type="ECO:0000256" key="11">
    <source>
        <dbReference type="ARBA" id="ARBA00022842"/>
    </source>
</evidence>
<keyword evidence="5 14" id="KW-0021">Allosteric enzyme</keyword>
<proteinExistence type="inferred from homology"/>
<dbReference type="PANTHER" id="PTHR13697">
    <property type="entry name" value="PHOSPHOFRUCTOKINASE"/>
    <property type="match status" value="1"/>
</dbReference>
<keyword evidence="8 14" id="KW-0547">Nucleotide-binding</keyword>
<dbReference type="GO" id="GO:0030388">
    <property type="term" value="P:fructose 1,6-bisphosphate metabolic process"/>
    <property type="evidence" value="ECO:0007669"/>
    <property type="project" value="TreeGrafter"/>
</dbReference>
<comment type="catalytic activity">
    <reaction evidence="13 14 15">
        <text>beta-D-fructose 6-phosphate + ATP = beta-D-fructose 1,6-bisphosphate + ADP + H(+)</text>
        <dbReference type="Rhea" id="RHEA:16109"/>
        <dbReference type="ChEBI" id="CHEBI:15378"/>
        <dbReference type="ChEBI" id="CHEBI:30616"/>
        <dbReference type="ChEBI" id="CHEBI:32966"/>
        <dbReference type="ChEBI" id="CHEBI:57634"/>
        <dbReference type="ChEBI" id="CHEBI:456216"/>
        <dbReference type="EC" id="2.7.1.11"/>
    </reaction>
</comment>
<dbReference type="UniPathway" id="UPA00109">
    <property type="reaction ID" value="UER00182"/>
</dbReference>
<evidence type="ECO:0000256" key="12">
    <source>
        <dbReference type="ARBA" id="ARBA00023152"/>
    </source>
</evidence>
<keyword evidence="12 14" id="KW-0324">Glycolysis</keyword>
<dbReference type="Gene3D" id="3.40.50.460">
    <property type="entry name" value="Phosphofructokinase domain"/>
    <property type="match status" value="2"/>
</dbReference>
<dbReference type="InParanoid" id="E4V5T3"/>
<dbReference type="GO" id="GO:0005945">
    <property type="term" value="C:6-phosphofructokinase complex"/>
    <property type="evidence" value="ECO:0007669"/>
    <property type="project" value="EnsemblFungi"/>
</dbReference>
<dbReference type="PIRSF" id="PIRSF000533">
    <property type="entry name" value="ATP_PFK_euk"/>
    <property type="match status" value="1"/>
</dbReference>
<dbReference type="GO" id="GO:0046872">
    <property type="term" value="F:metal ion binding"/>
    <property type="evidence" value="ECO:0007669"/>
    <property type="project" value="UniProtKB-KW"/>
</dbReference>
<evidence type="ECO:0000256" key="8">
    <source>
        <dbReference type="ARBA" id="ARBA00022741"/>
    </source>
</evidence>
<accession>E4V5T3</accession>
<feature type="active site" description="Proton acceptor" evidence="14">
    <location>
        <position position="164"/>
    </location>
</feature>
<dbReference type="GO" id="GO:0070072">
    <property type="term" value="P:vacuolar proton-transporting V-type ATPase complex assembly"/>
    <property type="evidence" value="ECO:0007669"/>
    <property type="project" value="EnsemblFungi"/>
</dbReference>
<dbReference type="GO" id="GO:0042802">
    <property type="term" value="F:identical protein binding"/>
    <property type="evidence" value="ECO:0007669"/>
    <property type="project" value="TreeGrafter"/>
</dbReference>
<dbReference type="eggNOG" id="KOG2440">
    <property type="taxonomic scope" value="Eukaryota"/>
</dbReference>
<comment type="subunit">
    <text evidence="14">Homotetramer.</text>
</comment>
<dbReference type="OrthoDB" id="537915at2759"/>
<dbReference type="FunFam" id="3.40.50.460:FF:000008">
    <property type="entry name" value="ATP-dependent 6-phosphofructokinase"/>
    <property type="match status" value="1"/>
</dbReference>
<dbReference type="RefSeq" id="XP_003169565.1">
    <property type="nucleotide sequence ID" value="XM_003169517.1"/>
</dbReference>
<evidence type="ECO:0000256" key="9">
    <source>
        <dbReference type="ARBA" id="ARBA00022777"/>
    </source>
</evidence>
<dbReference type="GO" id="GO:0005524">
    <property type="term" value="F:ATP binding"/>
    <property type="evidence" value="ECO:0007669"/>
    <property type="project" value="UniProtKB-KW"/>
</dbReference>
<dbReference type="Pfam" id="PF00365">
    <property type="entry name" value="PFK"/>
    <property type="match status" value="2"/>
</dbReference>
<comment type="pathway">
    <text evidence="3 14 15">Carbohydrate degradation; glycolysis; D-glyceraldehyde 3-phosphate and glycerone phosphate from D-glucose: step 3/4.</text>
</comment>
<feature type="binding site" description="in other chain" evidence="14">
    <location>
        <position position="641"/>
    </location>
    <ligand>
        <name>beta-D-fructose 2,6-bisphosphate</name>
        <dbReference type="ChEBI" id="CHEBI:58579"/>
        <note>allosteric activator; ligand shared between dimeric partners</note>
    </ligand>
</feature>
<feature type="binding site" evidence="14">
    <location>
        <begin position="116"/>
        <end position="119"/>
    </location>
    <ligand>
        <name>ATP</name>
        <dbReference type="ChEBI" id="CHEBI:30616"/>
    </ligand>
</feature>
<feature type="binding site" evidence="14">
    <location>
        <position position="290"/>
    </location>
    <ligand>
        <name>substrate</name>
        <note>ligand shared between dimeric partners</note>
    </ligand>
</feature>
<feature type="binding site" description="in other chain" evidence="14">
    <location>
        <begin position="673"/>
        <end position="676"/>
    </location>
    <ligand>
        <name>beta-D-fructose 2,6-bisphosphate</name>
        <dbReference type="ChEBI" id="CHEBI:58579"/>
        <note>allosteric activator; ligand shared between dimeric partners</note>
    </ligand>
</feature>
<evidence type="ECO:0000313" key="18">
    <source>
        <dbReference type="Proteomes" id="UP000002669"/>
    </source>
</evidence>
<dbReference type="NCBIfam" id="TIGR02478">
    <property type="entry name" value="6PF1K_euk"/>
    <property type="match status" value="1"/>
</dbReference>
<dbReference type="GeneID" id="10024796"/>
<feature type="binding site" description="in other chain" evidence="14">
    <location>
        <position position="479"/>
    </location>
    <ligand>
        <name>beta-D-fructose 2,6-bisphosphate</name>
        <dbReference type="ChEBI" id="CHEBI:58579"/>
        <note>allosteric activator; ligand shared between dimeric partners</note>
    </ligand>
</feature>
<evidence type="ECO:0000256" key="13">
    <source>
        <dbReference type="ARBA" id="ARBA00048070"/>
    </source>
</evidence>
<evidence type="ECO:0000256" key="6">
    <source>
        <dbReference type="ARBA" id="ARBA00022679"/>
    </source>
</evidence>
<keyword evidence="18" id="KW-1185">Reference proteome</keyword>
<evidence type="ECO:0000256" key="7">
    <source>
        <dbReference type="ARBA" id="ARBA00022723"/>
    </source>
</evidence>
<dbReference type="SUPFAM" id="SSF53784">
    <property type="entry name" value="Phosphofructokinase"/>
    <property type="match status" value="2"/>
</dbReference>
<name>E4V5T3_ARTGP</name>
<evidence type="ECO:0000256" key="3">
    <source>
        <dbReference type="ARBA" id="ARBA00004679"/>
    </source>
</evidence>
<evidence type="ECO:0000259" key="16">
    <source>
        <dbReference type="Pfam" id="PF00365"/>
    </source>
</evidence>
<feature type="binding site" evidence="14">
    <location>
        <position position="199"/>
    </location>
    <ligand>
        <name>substrate</name>
        <note>ligand shared between dimeric partners</note>
    </ligand>
</feature>
<organism evidence="18">
    <name type="scientific">Arthroderma gypseum (strain ATCC MYA-4604 / CBS 118893)</name>
    <name type="common">Microsporum gypseum</name>
    <dbReference type="NCBI Taxonomy" id="535722"/>
    <lineage>
        <taxon>Eukaryota</taxon>
        <taxon>Fungi</taxon>
        <taxon>Dikarya</taxon>
        <taxon>Ascomycota</taxon>
        <taxon>Pezizomycotina</taxon>
        <taxon>Eurotiomycetes</taxon>
        <taxon>Eurotiomycetidae</taxon>
        <taxon>Onygenales</taxon>
        <taxon>Arthrodermataceae</taxon>
        <taxon>Nannizzia</taxon>
    </lineage>
</organism>
<evidence type="ECO:0000256" key="14">
    <source>
        <dbReference type="HAMAP-Rule" id="MF_03184"/>
    </source>
</evidence>
<keyword evidence="11 14" id="KW-0460">Magnesium</keyword>
<keyword evidence="4 14" id="KW-0963">Cytoplasm</keyword>
<feature type="binding site" evidence="14">
    <location>
        <begin position="86"/>
        <end position="87"/>
    </location>
    <ligand>
        <name>ATP</name>
        <dbReference type="ChEBI" id="CHEBI:30616"/>
    </ligand>
</feature>
<dbReference type="GO" id="GO:0061621">
    <property type="term" value="P:canonical glycolysis"/>
    <property type="evidence" value="ECO:0007669"/>
    <property type="project" value="TreeGrafter"/>
</dbReference>
<comment type="similarity">
    <text evidence="15">Belongs to the phosphofructokinase type A (PFKA) family. ATP-dependent PFK group I subfamily. Eukaryotic two domain clade "E" sub-subfamily.</text>
</comment>
<feature type="binding site" evidence="14">
    <location>
        <position position="117"/>
    </location>
    <ligand>
        <name>Mg(2+)</name>
        <dbReference type="ChEBI" id="CHEBI:18420"/>
        <note>catalytic</note>
    </ligand>
</feature>
<dbReference type="GO" id="GO:0016208">
    <property type="term" value="F:AMP binding"/>
    <property type="evidence" value="ECO:0007669"/>
    <property type="project" value="TreeGrafter"/>
</dbReference>
<dbReference type="HOGENOM" id="CLU_011053_0_0_1"/>